<evidence type="ECO:0000256" key="6">
    <source>
        <dbReference type="SAM" id="Phobius"/>
    </source>
</evidence>
<accession>A0A432XQ02</accession>
<evidence type="ECO:0000256" key="1">
    <source>
        <dbReference type="ARBA" id="ARBA00004651"/>
    </source>
</evidence>
<feature type="transmembrane region" description="Helical" evidence="6">
    <location>
        <begin position="152"/>
        <end position="174"/>
    </location>
</feature>
<dbReference type="OrthoDB" id="581870at2"/>
<feature type="transmembrane region" description="Helical" evidence="6">
    <location>
        <begin position="119"/>
        <end position="140"/>
    </location>
</feature>
<gene>
    <name evidence="7" type="ORF">CWE21_01560</name>
</gene>
<dbReference type="EMBL" id="PIPT01000001">
    <property type="protein sequence ID" value="RUO50809.1"/>
    <property type="molecule type" value="Genomic_DNA"/>
</dbReference>
<organism evidence="7 8">
    <name type="scientific">Pseudidiomarina aquimaris</name>
    <dbReference type="NCBI Taxonomy" id="641841"/>
    <lineage>
        <taxon>Bacteria</taxon>
        <taxon>Pseudomonadati</taxon>
        <taxon>Pseudomonadota</taxon>
        <taxon>Gammaproteobacteria</taxon>
        <taxon>Alteromonadales</taxon>
        <taxon>Idiomarinaceae</taxon>
        <taxon>Pseudidiomarina</taxon>
    </lineage>
</organism>
<keyword evidence="3 6" id="KW-0812">Transmembrane</keyword>
<evidence type="ECO:0000256" key="2">
    <source>
        <dbReference type="ARBA" id="ARBA00022475"/>
    </source>
</evidence>
<dbReference type="PANTHER" id="PTHR30086:SF21">
    <property type="entry name" value="TRANSPORT PROTEIN"/>
    <property type="match status" value="1"/>
</dbReference>
<keyword evidence="4 6" id="KW-1133">Transmembrane helix</keyword>
<keyword evidence="2" id="KW-1003">Cell membrane</keyword>
<comment type="subcellular location">
    <subcellularLocation>
        <location evidence="1">Cell membrane</location>
        <topology evidence="1">Multi-pass membrane protein</topology>
    </subcellularLocation>
</comment>
<evidence type="ECO:0000256" key="3">
    <source>
        <dbReference type="ARBA" id="ARBA00022692"/>
    </source>
</evidence>
<dbReference type="RefSeq" id="WP_126832483.1">
    <property type="nucleotide sequence ID" value="NZ_PIPT01000001.1"/>
</dbReference>
<dbReference type="GO" id="GO:0015171">
    <property type="term" value="F:amino acid transmembrane transporter activity"/>
    <property type="evidence" value="ECO:0007669"/>
    <property type="project" value="TreeGrafter"/>
</dbReference>
<dbReference type="GO" id="GO:0005886">
    <property type="term" value="C:plasma membrane"/>
    <property type="evidence" value="ECO:0007669"/>
    <property type="project" value="UniProtKB-SubCell"/>
</dbReference>
<sequence>MYLREFIEIAILHFLAVASPGPDFAVTARYSLAYGRRIGRYVALGIGTGILIHVAYSLLGVTLIIHRYQWVYAALLLLGALYLGWVGWQAIQAKPAQQAPAAAAAAGQLSRGKAFRVGFITNGLNVKATLFFMALFTAVIDPSTPTWVKSSYGLYMAIATAAWFMLLATALTVGPIYERIWRFGHWLDRLMGAILLLLCGKLVIDWWQVIQVLVSGE</sequence>
<dbReference type="AlphaFoldDB" id="A0A432XQ02"/>
<evidence type="ECO:0000256" key="5">
    <source>
        <dbReference type="ARBA" id="ARBA00023136"/>
    </source>
</evidence>
<evidence type="ECO:0000313" key="8">
    <source>
        <dbReference type="Proteomes" id="UP000286678"/>
    </source>
</evidence>
<dbReference type="Pfam" id="PF01810">
    <property type="entry name" value="LysE"/>
    <property type="match status" value="1"/>
</dbReference>
<evidence type="ECO:0000256" key="4">
    <source>
        <dbReference type="ARBA" id="ARBA00022989"/>
    </source>
</evidence>
<feature type="transmembrane region" description="Helical" evidence="6">
    <location>
        <begin position="38"/>
        <end position="64"/>
    </location>
</feature>
<evidence type="ECO:0000313" key="7">
    <source>
        <dbReference type="EMBL" id="RUO50809.1"/>
    </source>
</evidence>
<feature type="transmembrane region" description="Helical" evidence="6">
    <location>
        <begin position="186"/>
        <end position="204"/>
    </location>
</feature>
<proteinExistence type="predicted"/>
<protein>
    <submittedName>
        <fullName evidence="7">Lysine transporter LysE</fullName>
    </submittedName>
</protein>
<dbReference type="Proteomes" id="UP000286678">
    <property type="component" value="Unassembled WGS sequence"/>
</dbReference>
<name>A0A432XQ02_9GAMM</name>
<keyword evidence="5 6" id="KW-0472">Membrane</keyword>
<comment type="caution">
    <text evidence="7">The sequence shown here is derived from an EMBL/GenBank/DDBJ whole genome shotgun (WGS) entry which is preliminary data.</text>
</comment>
<reference evidence="8" key="1">
    <citation type="journal article" date="2018" name="Front. Microbiol.">
        <title>Genome-Based Analysis Reveals the Taxonomy and Diversity of the Family Idiomarinaceae.</title>
        <authorList>
            <person name="Liu Y."/>
            <person name="Lai Q."/>
            <person name="Shao Z."/>
        </authorList>
    </citation>
    <scope>NUCLEOTIDE SEQUENCE [LARGE SCALE GENOMIC DNA]</scope>
    <source>
        <strain evidence="8">SW15</strain>
    </source>
</reference>
<dbReference type="InterPro" id="IPR001123">
    <property type="entry name" value="LeuE-type"/>
</dbReference>
<feature type="transmembrane region" description="Helical" evidence="6">
    <location>
        <begin position="70"/>
        <end position="88"/>
    </location>
</feature>
<dbReference type="PANTHER" id="PTHR30086">
    <property type="entry name" value="ARGININE EXPORTER PROTEIN ARGO"/>
    <property type="match status" value="1"/>
</dbReference>
<keyword evidence="8" id="KW-1185">Reference proteome</keyword>